<proteinExistence type="predicted"/>
<evidence type="ECO:0000256" key="2">
    <source>
        <dbReference type="ARBA" id="ARBA00022448"/>
    </source>
</evidence>
<dbReference type="CDD" id="cd03213">
    <property type="entry name" value="ABCG_EPDR"/>
    <property type="match status" value="1"/>
</dbReference>
<dbReference type="InterPro" id="IPR003593">
    <property type="entry name" value="AAA+_ATPase"/>
</dbReference>
<feature type="transmembrane region" description="Helical" evidence="9">
    <location>
        <begin position="481"/>
        <end position="505"/>
    </location>
</feature>
<evidence type="ECO:0000313" key="13">
    <source>
        <dbReference type="Proteomes" id="UP001627284"/>
    </source>
</evidence>
<keyword evidence="3 9" id="KW-0812">Transmembrane</keyword>
<dbReference type="FunFam" id="3.40.50.300:FF:000903">
    <property type="entry name" value="ABC transporter G family member 7"/>
    <property type="match status" value="1"/>
</dbReference>
<evidence type="ECO:0000256" key="6">
    <source>
        <dbReference type="ARBA" id="ARBA00022989"/>
    </source>
</evidence>
<feature type="region of interest" description="Disordered" evidence="8">
    <location>
        <begin position="660"/>
        <end position="710"/>
    </location>
</feature>
<sequence length="710" mass="77976">MLPITGKGSGVGQLLAAVAAALLLRLFSSPGPAIVPENEDVPNDDGERGSENDEATVTGKVLPVTIRWTNITCSLSDKSANTVRFLLKNVTGEAKPGRLLAIMGPSGSGKTTLLNVLAGQTKASPKLNLSGLLDINGVPFSNKLYKFAYVRQEDLFFSQLTVREILSLAAELQLQDVSSIEERDEYVNNLLFKTGLVSCADSRIGDAKVRGVSGGEKKRLSLACELIASPSVVFADEPTTGLDAFQAERVMETLRQLAQDGHTVICSIHQPRGSVYAKFDDIVLLAGGSLIYAGLARDEVLAYFSKFGYICPDHVNPAEFLADLISIDYSSRESVYSSQKRINGLIESFSEKIPEVLYATSLVRDSSKTHVNFQKKSISRKGGWWRQFRLLLKRAWMQASRDGPTNKVRARMSIASALIFGSVFWRMGRSQTSIQDRMGLLQVAAINTAMAALTKTVGVFPKERAIVDRERAKGSYALGPYLLSKLIAEIPVGAAFPLLFGGILYPMARLHPTISRFGKFCGIVTVESFAASAMGLTVGAMVPTTEAALALGPSLMTVFIVFGGYYVNSDNPPLIFRWIPRVSLIRWAFQGLSINEFSGLQFEHQNSYDIQSGEQVLERLSFGGSRIGDTIIAQSRILMFWYYTTYLLLEKNKPKYQRLETPPRLKDIEEEPEEEAKLQPVKDDDLPEPTPQVESPPSDEGANQKEMLVQ</sequence>
<evidence type="ECO:0000256" key="3">
    <source>
        <dbReference type="ARBA" id="ARBA00022692"/>
    </source>
</evidence>
<dbReference type="GO" id="GO:0005524">
    <property type="term" value="F:ATP binding"/>
    <property type="evidence" value="ECO:0007669"/>
    <property type="project" value="UniProtKB-KW"/>
</dbReference>
<keyword evidence="13" id="KW-1185">Reference proteome</keyword>
<dbReference type="PROSITE" id="PS50893">
    <property type="entry name" value="ABC_TRANSPORTER_2"/>
    <property type="match status" value="1"/>
</dbReference>
<feature type="chain" id="PRO_5044808019" description="ABC transporter domain-containing protein" evidence="10">
    <location>
        <begin position="34"/>
        <end position="710"/>
    </location>
</feature>
<evidence type="ECO:0000256" key="9">
    <source>
        <dbReference type="SAM" id="Phobius"/>
    </source>
</evidence>
<keyword evidence="6 9" id="KW-1133">Transmembrane helix</keyword>
<comment type="caution">
    <text evidence="12">The sequence shown here is derived from an EMBL/GenBank/DDBJ whole genome shotgun (WGS) entry which is preliminary data.</text>
</comment>
<dbReference type="PANTHER" id="PTHR48041">
    <property type="entry name" value="ABC TRANSPORTER G FAMILY MEMBER 28"/>
    <property type="match status" value="1"/>
</dbReference>
<dbReference type="InterPro" id="IPR003439">
    <property type="entry name" value="ABC_transporter-like_ATP-bd"/>
</dbReference>
<dbReference type="PROSITE" id="PS00211">
    <property type="entry name" value="ABC_TRANSPORTER_1"/>
    <property type="match status" value="1"/>
</dbReference>
<keyword evidence="5" id="KW-0067">ATP-binding</keyword>
<evidence type="ECO:0000256" key="5">
    <source>
        <dbReference type="ARBA" id="ARBA00022840"/>
    </source>
</evidence>
<dbReference type="SMART" id="SM00382">
    <property type="entry name" value="AAA"/>
    <property type="match status" value="1"/>
</dbReference>
<dbReference type="InterPro" id="IPR043926">
    <property type="entry name" value="ABCG_dom"/>
</dbReference>
<dbReference type="Pfam" id="PF01061">
    <property type="entry name" value="ABC2_membrane"/>
    <property type="match status" value="1"/>
</dbReference>
<keyword evidence="7 9" id="KW-0472">Membrane</keyword>
<feature type="transmembrane region" description="Helical" evidence="9">
    <location>
        <begin position="517"/>
        <end position="541"/>
    </location>
</feature>
<dbReference type="InterPro" id="IPR013525">
    <property type="entry name" value="ABC2_TM"/>
</dbReference>
<dbReference type="GO" id="GO:0016020">
    <property type="term" value="C:membrane"/>
    <property type="evidence" value="ECO:0007669"/>
    <property type="project" value="UniProtKB-SubCell"/>
</dbReference>
<protein>
    <recommendedName>
        <fullName evidence="11">ABC transporter domain-containing protein</fullName>
    </recommendedName>
</protein>
<dbReference type="InterPro" id="IPR017871">
    <property type="entry name" value="ABC_transporter-like_CS"/>
</dbReference>
<organism evidence="12 13">
    <name type="scientific">Solanum stoloniferum</name>
    <dbReference type="NCBI Taxonomy" id="62892"/>
    <lineage>
        <taxon>Eukaryota</taxon>
        <taxon>Viridiplantae</taxon>
        <taxon>Streptophyta</taxon>
        <taxon>Embryophyta</taxon>
        <taxon>Tracheophyta</taxon>
        <taxon>Spermatophyta</taxon>
        <taxon>Magnoliopsida</taxon>
        <taxon>eudicotyledons</taxon>
        <taxon>Gunneridae</taxon>
        <taxon>Pentapetalae</taxon>
        <taxon>asterids</taxon>
        <taxon>lamiids</taxon>
        <taxon>Solanales</taxon>
        <taxon>Solanaceae</taxon>
        <taxon>Solanoideae</taxon>
        <taxon>Solaneae</taxon>
        <taxon>Solanum</taxon>
    </lineage>
</organism>
<feature type="region of interest" description="Disordered" evidence="8">
    <location>
        <begin position="34"/>
        <end position="55"/>
    </location>
</feature>
<evidence type="ECO:0000313" key="12">
    <source>
        <dbReference type="EMBL" id="KAL3336845.1"/>
    </source>
</evidence>
<feature type="domain" description="ABC transporter" evidence="11">
    <location>
        <begin position="66"/>
        <end position="312"/>
    </location>
</feature>
<dbReference type="AlphaFoldDB" id="A0ABD2RYU2"/>
<gene>
    <name evidence="12" type="ORF">AABB24_029495</name>
</gene>
<name>A0ABD2RYU2_9SOLN</name>
<feature type="compositionally biased region" description="Basic and acidic residues" evidence="8">
    <location>
        <begin position="675"/>
        <end position="684"/>
    </location>
</feature>
<dbReference type="PANTHER" id="PTHR48041:SF41">
    <property type="entry name" value="ABC TRANSPORTER G FAMILY"/>
    <property type="match status" value="1"/>
</dbReference>
<dbReference type="InterPro" id="IPR050352">
    <property type="entry name" value="ABCG_transporters"/>
</dbReference>
<evidence type="ECO:0000256" key="8">
    <source>
        <dbReference type="SAM" id="MobiDB-lite"/>
    </source>
</evidence>
<evidence type="ECO:0000259" key="11">
    <source>
        <dbReference type="PROSITE" id="PS50893"/>
    </source>
</evidence>
<evidence type="ECO:0000256" key="7">
    <source>
        <dbReference type="ARBA" id="ARBA00023136"/>
    </source>
</evidence>
<dbReference type="Pfam" id="PF19055">
    <property type="entry name" value="ABC2_membrane_7"/>
    <property type="match status" value="1"/>
</dbReference>
<dbReference type="Proteomes" id="UP001627284">
    <property type="component" value="Unassembled WGS sequence"/>
</dbReference>
<keyword evidence="10" id="KW-0732">Signal</keyword>
<keyword evidence="4" id="KW-0547">Nucleotide-binding</keyword>
<accession>A0ABD2RYU2</accession>
<evidence type="ECO:0000256" key="1">
    <source>
        <dbReference type="ARBA" id="ARBA00004141"/>
    </source>
</evidence>
<feature type="signal peptide" evidence="10">
    <location>
        <begin position="1"/>
        <end position="33"/>
    </location>
</feature>
<dbReference type="InterPro" id="IPR027417">
    <property type="entry name" value="P-loop_NTPase"/>
</dbReference>
<dbReference type="Pfam" id="PF00005">
    <property type="entry name" value="ABC_tran"/>
    <property type="match status" value="1"/>
</dbReference>
<keyword evidence="2" id="KW-0813">Transport</keyword>
<comment type="subcellular location">
    <subcellularLocation>
        <location evidence="1">Membrane</location>
        <topology evidence="1">Multi-pass membrane protein</topology>
    </subcellularLocation>
</comment>
<dbReference type="Gene3D" id="3.40.50.300">
    <property type="entry name" value="P-loop containing nucleotide triphosphate hydrolases"/>
    <property type="match status" value="1"/>
</dbReference>
<feature type="transmembrane region" description="Helical" evidence="9">
    <location>
        <begin position="547"/>
        <end position="567"/>
    </location>
</feature>
<dbReference type="SUPFAM" id="SSF52540">
    <property type="entry name" value="P-loop containing nucleoside triphosphate hydrolases"/>
    <property type="match status" value="1"/>
</dbReference>
<evidence type="ECO:0000256" key="4">
    <source>
        <dbReference type="ARBA" id="ARBA00022741"/>
    </source>
</evidence>
<dbReference type="EMBL" id="JBJKTR010000017">
    <property type="protein sequence ID" value="KAL3336845.1"/>
    <property type="molecule type" value="Genomic_DNA"/>
</dbReference>
<reference evidence="12 13" key="1">
    <citation type="submission" date="2024-05" db="EMBL/GenBank/DDBJ databases">
        <title>De novo assembly of an allotetraploid wild potato.</title>
        <authorList>
            <person name="Hosaka A.J."/>
        </authorList>
    </citation>
    <scope>NUCLEOTIDE SEQUENCE [LARGE SCALE GENOMIC DNA]</scope>
    <source>
        <tissue evidence="12">Young leaves</tissue>
    </source>
</reference>
<evidence type="ECO:0000256" key="10">
    <source>
        <dbReference type="SAM" id="SignalP"/>
    </source>
</evidence>